<evidence type="ECO:0000313" key="1">
    <source>
        <dbReference type="EMBL" id="TEB24726.1"/>
    </source>
</evidence>
<dbReference type="EMBL" id="QPFP01000063">
    <property type="protein sequence ID" value="TEB24726.1"/>
    <property type="molecule type" value="Genomic_DNA"/>
</dbReference>
<dbReference type="AlphaFoldDB" id="A0A4Y7SS90"/>
<gene>
    <name evidence="1" type="ORF">FA13DRAFT_1714383</name>
</gene>
<dbReference type="Proteomes" id="UP000298030">
    <property type="component" value="Unassembled WGS sequence"/>
</dbReference>
<evidence type="ECO:0008006" key="3">
    <source>
        <dbReference type="Google" id="ProtNLM"/>
    </source>
</evidence>
<reference evidence="1 2" key="1">
    <citation type="journal article" date="2019" name="Nat. Ecol. Evol.">
        <title>Megaphylogeny resolves global patterns of mushroom evolution.</title>
        <authorList>
            <person name="Varga T."/>
            <person name="Krizsan K."/>
            <person name="Foldi C."/>
            <person name="Dima B."/>
            <person name="Sanchez-Garcia M."/>
            <person name="Sanchez-Ramirez S."/>
            <person name="Szollosi G.J."/>
            <person name="Szarkandi J.G."/>
            <person name="Papp V."/>
            <person name="Albert L."/>
            <person name="Andreopoulos W."/>
            <person name="Angelini C."/>
            <person name="Antonin V."/>
            <person name="Barry K.W."/>
            <person name="Bougher N.L."/>
            <person name="Buchanan P."/>
            <person name="Buyck B."/>
            <person name="Bense V."/>
            <person name="Catcheside P."/>
            <person name="Chovatia M."/>
            <person name="Cooper J."/>
            <person name="Damon W."/>
            <person name="Desjardin D."/>
            <person name="Finy P."/>
            <person name="Geml J."/>
            <person name="Haridas S."/>
            <person name="Hughes K."/>
            <person name="Justo A."/>
            <person name="Karasinski D."/>
            <person name="Kautmanova I."/>
            <person name="Kiss B."/>
            <person name="Kocsube S."/>
            <person name="Kotiranta H."/>
            <person name="LaButti K.M."/>
            <person name="Lechner B.E."/>
            <person name="Liimatainen K."/>
            <person name="Lipzen A."/>
            <person name="Lukacs Z."/>
            <person name="Mihaltcheva S."/>
            <person name="Morgado L.N."/>
            <person name="Niskanen T."/>
            <person name="Noordeloos M.E."/>
            <person name="Ohm R.A."/>
            <person name="Ortiz-Santana B."/>
            <person name="Ovrebo C."/>
            <person name="Racz N."/>
            <person name="Riley R."/>
            <person name="Savchenko A."/>
            <person name="Shiryaev A."/>
            <person name="Soop K."/>
            <person name="Spirin V."/>
            <person name="Szebenyi C."/>
            <person name="Tomsovsky M."/>
            <person name="Tulloss R.E."/>
            <person name="Uehling J."/>
            <person name="Grigoriev I.V."/>
            <person name="Vagvolgyi C."/>
            <person name="Papp T."/>
            <person name="Martin F.M."/>
            <person name="Miettinen O."/>
            <person name="Hibbett D.S."/>
            <person name="Nagy L.G."/>
        </authorList>
    </citation>
    <scope>NUCLEOTIDE SEQUENCE [LARGE SCALE GENOMIC DNA]</scope>
    <source>
        <strain evidence="1 2">FP101781</strain>
    </source>
</reference>
<proteinExistence type="predicted"/>
<organism evidence="1 2">
    <name type="scientific">Coprinellus micaceus</name>
    <name type="common">Glistening ink-cap mushroom</name>
    <name type="synonym">Coprinus micaceus</name>
    <dbReference type="NCBI Taxonomy" id="71717"/>
    <lineage>
        <taxon>Eukaryota</taxon>
        <taxon>Fungi</taxon>
        <taxon>Dikarya</taxon>
        <taxon>Basidiomycota</taxon>
        <taxon>Agaricomycotina</taxon>
        <taxon>Agaricomycetes</taxon>
        <taxon>Agaricomycetidae</taxon>
        <taxon>Agaricales</taxon>
        <taxon>Agaricineae</taxon>
        <taxon>Psathyrellaceae</taxon>
        <taxon>Coprinellus</taxon>
    </lineage>
</organism>
<name>A0A4Y7SS90_COPMI</name>
<accession>A0A4Y7SS90</accession>
<protein>
    <recommendedName>
        <fullName evidence="3">F-box domain-containing protein</fullName>
    </recommendedName>
</protein>
<keyword evidence="2" id="KW-1185">Reference proteome</keyword>
<comment type="caution">
    <text evidence="1">The sequence shown here is derived from an EMBL/GenBank/DDBJ whole genome shotgun (WGS) entry which is preliminary data.</text>
</comment>
<evidence type="ECO:0000313" key="2">
    <source>
        <dbReference type="Proteomes" id="UP000298030"/>
    </source>
</evidence>
<sequence length="592" mass="66861">MQGLRREFSHSECGDNPLSRRISTASAMSTCTLGEGGERQDTFHLSPPPINRSRTYHLAPNWLYRPTSVYPVSCILYPTLTPTNVCQVPFILEAGTYRFSRASSLYEDIARIITRLVYENSLPQDAIDGATVPIVTAPIRTLVRLSHINTSWRAIVLSEPRLWAHHISIHPRTPFSWLREISRRAQLLPVRLHVLDANEPRFVDSFPLWFEVKLLFERCTYLRLAKESPSLDVNLGMLGTAAPILQECDIFCDTPRQALTLWRPIFDRRAPNLRRMRILKWGDGLVGDVNTLPDITLSGLLSLGGMTQLQALELSLPGPTAWTERQELTSQFAALHSPVALPCLRSFTVAGDPNGVSHLLNALRLPKLHHLSVVYNFTQTVYPFTTTDLLWSSLFRTFPSIDYPSLEIHDCDGHIRFCFAHTKGQVMELLFNADRVDVDSILGATCIPQLVLPSSQVADPTQVLHSIIWTSLILVDGFSQSVKVVTIDFDRPGSPFPHHLHLLLCFLVEVKVLQFIESGSAQQREWFDFLVTKSVFSDLPALPFLDHICMPVSATNLSHSGLREYLEFRHDIGCQPPKLYFSPDIQHDVSHH</sequence>